<dbReference type="GO" id="GO:0009116">
    <property type="term" value="P:nucleoside metabolic process"/>
    <property type="evidence" value="ECO:0007669"/>
    <property type="project" value="InterPro"/>
</dbReference>
<accession>A0A2K0TSN2</accession>
<proteinExistence type="predicted"/>
<feature type="domain" description="Nephrocystin 3-like N-terminal" evidence="2">
    <location>
        <begin position="415"/>
        <end position="472"/>
    </location>
</feature>
<dbReference type="AlphaFoldDB" id="A0A2K0TSN2"/>
<evidence type="ECO:0000313" key="3">
    <source>
        <dbReference type="EMBL" id="PNP48539.1"/>
    </source>
</evidence>
<dbReference type="SUPFAM" id="SSF53167">
    <property type="entry name" value="Purine and uridine phosphorylases"/>
    <property type="match status" value="1"/>
</dbReference>
<name>A0A2K0TSN2_9HYPO</name>
<dbReference type="InterPro" id="IPR027417">
    <property type="entry name" value="P-loop_NTPase"/>
</dbReference>
<keyword evidence="1" id="KW-0677">Repeat</keyword>
<evidence type="ECO:0000259" key="2">
    <source>
        <dbReference type="Pfam" id="PF24883"/>
    </source>
</evidence>
<comment type="caution">
    <text evidence="3">The sequence shown here is derived from an EMBL/GenBank/DDBJ whole genome shotgun (WGS) entry which is preliminary data.</text>
</comment>
<sequence>MMADKPTKPTSRDEFEIAIACTKALEYDALCLLFDNFWDAHGDPIGRAKDDLNTYTTGCMGNLNVVVVLLCSSGKAITASATANLRSSYNSIELLLFAGICEGVPDVNGGELLLGDVVISEAVIECDELDTQSAAAFGEGNPIEKMRGRANKTIHNYTASVKTKRGYKLLEDKVVLFLRQIQNRVSEAKYRQRRKAATYMYPGSANDILFESTHRHRHYNSSQCVCADYNPVEHSYAVCDQARDLNCEQTGCELKSVKPRTRIHRKTMLESSEDSMSAQIPQIFLGRFGSGDTAFRSGIHRDSLAQKHNIIAFEMEGAEVWDELPYIIVKGVSNYGDGHKTRTWAEWEYFAAATAASVTRALIERYSQTDWSPAEELKLQENKACLDALFITNPEDDKERIKETKGGLLLDAYIWIIQNKDFIEWLEGPMTRLLWINGDPGKGKTMLLCGIIDELTNESGREVYYFLCQATDK</sequence>
<dbReference type="PANTHER" id="PTHR46082:SF6">
    <property type="entry name" value="AAA+ ATPASE DOMAIN-CONTAINING PROTEIN-RELATED"/>
    <property type="match status" value="1"/>
</dbReference>
<organism evidence="3 4">
    <name type="scientific">Trichoderma gamsii</name>
    <dbReference type="NCBI Taxonomy" id="398673"/>
    <lineage>
        <taxon>Eukaryota</taxon>
        <taxon>Fungi</taxon>
        <taxon>Dikarya</taxon>
        <taxon>Ascomycota</taxon>
        <taxon>Pezizomycotina</taxon>
        <taxon>Sordariomycetes</taxon>
        <taxon>Hypocreomycetidae</taxon>
        <taxon>Hypocreales</taxon>
        <taxon>Hypocreaceae</taxon>
        <taxon>Trichoderma</taxon>
    </lineage>
</organism>
<protein>
    <recommendedName>
        <fullName evidence="2">Nephrocystin 3-like N-terminal domain-containing protein</fullName>
    </recommendedName>
</protein>
<dbReference type="InterPro" id="IPR035994">
    <property type="entry name" value="Nucleoside_phosphorylase_sf"/>
</dbReference>
<dbReference type="Gene3D" id="3.40.50.300">
    <property type="entry name" value="P-loop containing nucleotide triphosphate hydrolases"/>
    <property type="match status" value="1"/>
</dbReference>
<dbReference type="GO" id="GO:0003824">
    <property type="term" value="F:catalytic activity"/>
    <property type="evidence" value="ECO:0007669"/>
    <property type="project" value="InterPro"/>
</dbReference>
<dbReference type="Pfam" id="PF24883">
    <property type="entry name" value="NPHP3_N"/>
    <property type="match status" value="1"/>
</dbReference>
<dbReference type="OrthoDB" id="4898949at2759"/>
<reference evidence="3 4" key="1">
    <citation type="submission" date="2017-02" db="EMBL/GenBank/DDBJ databases">
        <title>Genomes of Trichoderma spp. with biocontrol activity.</title>
        <authorList>
            <person name="Gardiner D."/>
            <person name="Kazan K."/>
            <person name="Vos C."/>
            <person name="Harvey P."/>
        </authorList>
    </citation>
    <scope>NUCLEOTIDE SEQUENCE [LARGE SCALE GENOMIC DNA]</scope>
    <source>
        <strain evidence="3 4">A5MH</strain>
    </source>
</reference>
<dbReference type="Gene3D" id="3.40.50.1580">
    <property type="entry name" value="Nucleoside phosphorylase domain"/>
    <property type="match status" value="1"/>
</dbReference>
<dbReference type="Proteomes" id="UP000236546">
    <property type="component" value="Unassembled WGS sequence"/>
</dbReference>
<dbReference type="InterPro" id="IPR053137">
    <property type="entry name" value="NLR-like"/>
</dbReference>
<gene>
    <name evidence="3" type="ORF">TGAMA5MH_00433</name>
</gene>
<dbReference type="PANTHER" id="PTHR46082">
    <property type="entry name" value="ATP/GTP-BINDING PROTEIN-RELATED"/>
    <property type="match status" value="1"/>
</dbReference>
<evidence type="ECO:0000256" key="1">
    <source>
        <dbReference type="ARBA" id="ARBA00022737"/>
    </source>
</evidence>
<evidence type="ECO:0000313" key="4">
    <source>
        <dbReference type="Proteomes" id="UP000236546"/>
    </source>
</evidence>
<dbReference type="EMBL" id="MTYH01000006">
    <property type="protein sequence ID" value="PNP48539.1"/>
    <property type="molecule type" value="Genomic_DNA"/>
</dbReference>
<dbReference type="InterPro" id="IPR056884">
    <property type="entry name" value="NPHP3-like_N"/>
</dbReference>